<reference evidence="3" key="1">
    <citation type="journal article" date="2023" name="PhytoFront">
        <title>Draft Genome Resources of Seven Strains of Tilletia horrida, Causal Agent of Kernel Smut of Rice.</title>
        <authorList>
            <person name="Khanal S."/>
            <person name="Antony Babu S."/>
            <person name="Zhou X.G."/>
        </authorList>
    </citation>
    <scope>NUCLEOTIDE SEQUENCE</scope>
    <source>
        <strain evidence="3">TX3</strain>
    </source>
</reference>
<gene>
    <name evidence="3" type="primary">CEX1</name>
    <name evidence="3" type="ORF">OC842_002726</name>
</gene>
<dbReference type="InterPro" id="IPR011009">
    <property type="entry name" value="Kinase-like_dom_sf"/>
</dbReference>
<evidence type="ECO:0000313" key="4">
    <source>
        <dbReference type="Proteomes" id="UP001176521"/>
    </source>
</evidence>
<dbReference type="PROSITE" id="PS50011">
    <property type="entry name" value="PROTEIN_KINASE_DOM"/>
    <property type="match status" value="1"/>
</dbReference>
<accession>A0AAN6JRX3</accession>
<dbReference type="Gene3D" id="3.30.200.20">
    <property type="entry name" value="Phosphorylase Kinase, domain 1"/>
    <property type="match status" value="1"/>
</dbReference>
<feature type="compositionally biased region" description="Low complexity" evidence="1">
    <location>
        <begin position="649"/>
        <end position="661"/>
    </location>
</feature>
<keyword evidence="4" id="KW-1185">Reference proteome</keyword>
<dbReference type="InterPro" id="IPR011989">
    <property type="entry name" value="ARM-like"/>
</dbReference>
<sequence>MDFLKSVSSAVLSKATGPLPNVSIEDIDLGFEGRTIWTLHKGTKRDDSSPVSVLAFDSLKPINNPRKSLLPLAKNALRKLRTMRHPDVLRLIDSVETPTAVYIAVEPVRPLRSVLESMVGKDDMRAEWVTWGLSKLATAVKFINVDAQSAHGNIRIDSIFVTPAGEWRLGGFDVLSAMNDPAGVLFNMGGIVPDAGQYASPEVKRGGWSILKEMESHALDSYDIGLLVFEAYNNVHPSQIGGGLPPSGRIPSAVYGLAKRLLSVTPKGRMSTSQFLEVGVSDGGFFKENRLQNVSSGMDSFMLSSDSERGALMRMLSESTEAFPPEFLQHKVLPSLLQALSYNPAAQAQQNLSAPTMHAAKILPLVLRLGAPLPEKQWVDTISPAIVKCYGSPDRAMRMALLENLELYSERLSQKVVCDKIWPRLVTGFHDTVAALREATLRSILPLAPKLSDRILNNDLLRYLAKTQIDVEPGIRTNTTVLLGRLSEKLSLNTRRKVLIPAFSRSLKDAFVHARMAGLMALMATADSFEADDLATQVLPAICPALMDKEKIVREQADKGVALFLQRVQAAAATMPETVLPPEGENGSSGFGSSGPMPYAPASKSLAESLMSTAVSSAGGAATALASWAATTAAAKATGGSGGGPPAPVVAVPPASSIPPGQSMTSAGKALYDPWLGNGNGNSDTAEKNGAAAGAEQENDDEQDEEEGDDDLVSRFGPKLSASNSILDLLSDSSPLDDPRPFAFGQVSGGASAGSALRSGSSGPGARAGSSSPGAGGGAWEPMVPVSLGGASRSSNVGADAGARTPSRTGSTLGGTASVNSSNAVGSVGRTPSTRASVLGSPSLASASASSTRAPSPAVAAVAASSAPVSRNGSTAPHHTAASSASTPAPTSPPAPAAPPMTKEEKRAEMERKREERKAKLAQMKNKPRP</sequence>
<comment type="caution">
    <text evidence="3">The sequence shown here is derived from an EMBL/GenBank/DDBJ whole genome shotgun (WGS) entry which is preliminary data.</text>
</comment>
<dbReference type="GO" id="GO:0005524">
    <property type="term" value="F:ATP binding"/>
    <property type="evidence" value="ECO:0007669"/>
    <property type="project" value="InterPro"/>
</dbReference>
<dbReference type="Gene3D" id="1.10.510.10">
    <property type="entry name" value="Transferase(Phosphotransferase) domain 1"/>
    <property type="match status" value="1"/>
</dbReference>
<dbReference type="AlphaFoldDB" id="A0AAN6JRX3"/>
<feature type="region of interest" description="Disordered" evidence="1">
    <location>
        <begin position="731"/>
        <end position="930"/>
    </location>
</feature>
<dbReference type="InterPro" id="IPR000719">
    <property type="entry name" value="Prot_kinase_dom"/>
</dbReference>
<proteinExistence type="predicted"/>
<feature type="compositionally biased region" description="Polar residues" evidence="1">
    <location>
        <begin position="806"/>
        <end position="815"/>
    </location>
</feature>
<dbReference type="GO" id="GO:0005737">
    <property type="term" value="C:cytoplasm"/>
    <property type="evidence" value="ECO:0007669"/>
    <property type="project" value="TreeGrafter"/>
</dbReference>
<feature type="compositionally biased region" description="Acidic residues" evidence="1">
    <location>
        <begin position="697"/>
        <end position="711"/>
    </location>
</feature>
<feature type="region of interest" description="Disordered" evidence="1">
    <location>
        <begin position="635"/>
        <end position="717"/>
    </location>
</feature>
<dbReference type="InterPro" id="IPR051177">
    <property type="entry name" value="CIK-Related_Protein"/>
</dbReference>
<feature type="compositionally biased region" description="Low complexity" evidence="1">
    <location>
        <begin position="817"/>
        <end position="829"/>
    </location>
</feature>
<dbReference type="Gene3D" id="1.25.10.10">
    <property type="entry name" value="Leucine-rich Repeat Variant"/>
    <property type="match status" value="1"/>
</dbReference>
<evidence type="ECO:0000256" key="1">
    <source>
        <dbReference type="SAM" id="MobiDB-lite"/>
    </source>
</evidence>
<dbReference type="PANTHER" id="PTHR12984:SF3">
    <property type="entry name" value="N-TERMINAL KINASE-LIKE PROTEIN"/>
    <property type="match status" value="1"/>
</dbReference>
<dbReference type="InterPro" id="IPR016024">
    <property type="entry name" value="ARM-type_fold"/>
</dbReference>
<dbReference type="Proteomes" id="UP001176521">
    <property type="component" value="Unassembled WGS sequence"/>
</dbReference>
<dbReference type="SUPFAM" id="SSF48371">
    <property type="entry name" value="ARM repeat"/>
    <property type="match status" value="1"/>
</dbReference>
<dbReference type="EMBL" id="JAPDMQ010000122">
    <property type="protein sequence ID" value="KAK0534147.1"/>
    <property type="molecule type" value="Genomic_DNA"/>
</dbReference>
<feature type="compositionally biased region" description="Low complexity" evidence="1">
    <location>
        <begin position="753"/>
        <end position="773"/>
    </location>
</feature>
<feature type="compositionally biased region" description="Low complexity" evidence="1">
    <location>
        <begin position="836"/>
        <end position="889"/>
    </location>
</feature>
<dbReference type="PANTHER" id="PTHR12984">
    <property type="entry name" value="SCY1-RELATED S/T PROTEIN KINASE-LIKE"/>
    <property type="match status" value="1"/>
</dbReference>
<feature type="compositionally biased region" description="Basic and acidic residues" evidence="1">
    <location>
        <begin position="902"/>
        <end position="919"/>
    </location>
</feature>
<evidence type="ECO:0000259" key="2">
    <source>
        <dbReference type="PROSITE" id="PS50011"/>
    </source>
</evidence>
<feature type="compositionally biased region" description="Pro residues" evidence="1">
    <location>
        <begin position="890"/>
        <end position="899"/>
    </location>
</feature>
<dbReference type="SUPFAM" id="SSF56112">
    <property type="entry name" value="Protein kinase-like (PK-like)"/>
    <property type="match status" value="1"/>
</dbReference>
<protein>
    <submittedName>
        <fullName evidence="3">Nuclear aminoacylation-dependent tRNA export pathway component</fullName>
    </submittedName>
</protein>
<evidence type="ECO:0000313" key="3">
    <source>
        <dbReference type="EMBL" id="KAK0534147.1"/>
    </source>
</evidence>
<organism evidence="3 4">
    <name type="scientific">Tilletia horrida</name>
    <dbReference type="NCBI Taxonomy" id="155126"/>
    <lineage>
        <taxon>Eukaryota</taxon>
        <taxon>Fungi</taxon>
        <taxon>Dikarya</taxon>
        <taxon>Basidiomycota</taxon>
        <taxon>Ustilaginomycotina</taxon>
        <taxon>Exobasidiomycetes</taxon>
        <taxon>Tilletiales</taxon>
        <taxon>Tilletiaceae</taxon>
        <taxon>Tilletia</taxon>
    </lineage>
</organism>
<dbReference type="GO" id="GO:0006409">
    <property type="term" value="P:tRNA export from nucleus"/>
    <property type="evidence" value="ECO:0007669"/>
    <property type="project" value="TreeGrafter"/>
</dbReference>
<name>A0AAN6JRX3_9BASI</name>
<dbReference type="GO" id="GO:0004672">
    <property type="term" value="F:protein kinase activity"/>
    <property type="evidence" value="ECO:0007669"/>
    <property type="project" value="InterPro"/>
</dbReference>
<feature type="domain" description="Protein kinase" evidence="2">
    <location>
        <begin position="21"/>
        <end position="286"/>
    </location>
</feature>